<reference evidence="1" key="1">
    <citation type="journal article" date="2016" name="Front. Microbiol.">
        <title>Genome Sequence of the Piezophilic, Mesophilic Sulfate-Reducing Bacterium Desulfovibrio indicus J2T.</title>
        <authorList>
            <person name="Cao J."/>
            <person name="Maignien L."/>
            <person name="Shao Z."/>
            <person name="Alain K."/>
            <person name="Jebbar M."/>
        </authorList>
    </citation>
    <scope>NUCLEOTIDE SEQUENCE</scope>
    <source>
        <strain evidence="1">DSM 16372</strain>
    </source>
</reference>
<dbReference type="AlphaFoldDB" id="A0AAV4ZS36"/>
<name>A0AAV4ZS36_9HYPH</name>
<evidence type="ECO:0008006" key="3">
    <source>
        <dbReference type="Google" id="ProtNLM"/>
    </source>
</evidence>
<dbReference type="Proteomes" id="UP001055247">
    <property type="component" value="Unassembled WGS sequence"/>
</dbReference>
<sequence length="377" mass="41417">MSTKAVVEVPFGTAAVVKLKGSRQESDALLVRKVALEVEAVDAARLRTAATVVGWTMPGTVITETVWTMDGRLFRPLGLDYRTGVVREVEPDGVFGRWTALGGGDLFLMDDLPDAAMSRRHLLPTGRWQRPEIIPFDERGLRLISEPDEAEATTRLARLQRKLIVVDGAVWTECPAPRFIADSRYYGVGLVTSSGVRRFFYDGHEMRTRAFQFPITRPADAIACAILAGADEPEGREPALPWCEVHDPDAVHFDALAASAFHMGPELLCDLKGYVAGFSDEGVENFLQIRAAVRRMHENAEDPLPAVYAQREDAELLHEACGRLADDTGSRPYAGIPLAERMPAWIPLNLRQFAARHRELEAEAAPELGLGHGGPTA</sequence>
<keyword evidence="2" id="KW-1185">Reference proteome</keyword>
<organism evidence="1 2">
    <name type="scientific">Methylobacterium hispanicum</name>
    <dbReference type="NCBI Taxonomy" id="270350"/>
    <lineage>
        <taxon>Bacteria</taxon>
        <taxon>Pseudomonadati</taxon>
        <taxon>Pseudomonadota</taxon>
        <taxon>Alphaproteobacteria</taxon>
        <taxon>Hyphomicrobiales</taxon>
        <taxon>Methylobacteriaceae</taxon>
        <taxon>Methylobacterium</taxon>
    </lineage>
</organism>
<gene>
    <name evidence="1" type="ORF">BHAOGJBA_4235</name>
</gene>
<accession>A0AAV4ZS36</accession>
<reference evidence="1" key="2">
    <citation type="submission" date="2021-08" db="EMBL/GenBank/DDBJ databases">
        <authorList>
            <person name="Tani A."/>
            <person name="Ola A."/>
            <person name="Ogura Y."/>
            <person name="Katsura K."/>
            <person name="Hayashi T."/>
        </authorList>
    </citation>
    <scope>NUCLEOTIDE SEQUENCE</scope>
    <source>
        <strain evidence="1">DSM 16372</strain>
    </source>
</reference>
<comment type="caution">
    <text evidence="1">The sequence shown here is derived from an EMBL/GenBank/DDBJ whole genome shotgun (WGS) entry which is preliminary data.</text>
</comment>
<dbReference type="RefSeq" id="WP_238230851.1">
    <property type="nucleotide sequence ID" value="NZ_BPQO01000020.1"/>
</dbReference>
<dbReference type="EMBL" id="BPQO01000020">
    <property type="protein sequence ID" value="GJD90693.1"/>
    <property type="molecule type" value="Genomic_DNA"/>
</dbReference>
<protein>
    <recommendedName>
        <fullName evidence="3">RNA ligase</fullName>
    </recommendedName>
</protein>
<evidence type="ECO:0000313" key="2">
    <source>
        <dbReference type="Proteomes" id="UP001055247"/>
    </source>
</evidence>
<proteinExistence type="predicted"/>
<evidence type="ECO:0000313" key="1">
    <source>
        <dbReference type="EMBL" id="GJD90693.1"/>
    </source>
</evidence>